<feature type="chain" id="PRO_5015476176" evidence="2">
    <location>
        <begin position="22"/>
        <end position="116"/>
    </location>
</feature>
<name>A0A2T7A9P1_TUBBO</name>
<sequence length="116" mass="12657">MILTQPALLCTLLGWVAASVALPLDIGLDLEGMRNKLRSGSVAIANPYHPSDMRRERIMKQNGNIVYVESEPGPDFDSENPGEGLDSEPIPIEKPRGRPKKLKGMAKLAKSSETKC</sequence>
<proteinExistence type="predicted"/>
<feature type="signal peptide" evidence="2">
    <location>
        <begin position="1"/>
        <end position="21"/>
    </location>
</feature>
<evidence type="ECO:0000256" key="1">
    <source>
        <dbReference type="SAM" id="MobiDB-lite"/>
    </source>
</evidence>
<dbReference type="Proteomes" id="UP000244722">
    <property type="component" value="Unassembled WGS sequence"/>
</dbReference>
<evidence type="ECO:0000313" key="3">
    <source>
        <dbReference type="EMBL" id="PUU84439.1"/>
    </source>
</evidence>
<reference evidence="3 4" key="1">
    <citation type="submission" date="2017-04" db="EMBL/GenBank/DDBJ databases">
        <title>Draft genome sequence of Tuber borchii Vittad., a whitish edible truffle.</title>
        <authorList>
            <consortium name="DOE Joint Genome Institute"/>
            <person name="Murat C."/>
            <person name="Kuo A."/>
            <person name="Barry K.W."/>
            <person name="Clum A."/>
            <person name="Dockter R.B."/>
            <person name="Fauchery L."/>
            <person name="Iotti M."/>
            <person name="Kohler A."/>
            <person name="Labutti K."/>
            <person name="Lindquist E.A."/>
            <person name="Lipzen A."/>
            <person name="Ohm R.A."/>
            <person name="Wang M."/>
            <person name="Grigoriev I.V."/>
            <person name="Zambonelli A."/>
            <person name="Martin F.M."/>
        </authorList>
    </citation>
    <scope>NUCLEOTIDE SEQUENCE [LARGE SCALE GENOMIC DNA]</scope>
    <source>
        <strain evidence="3 4">Tbo3840</strain>
    </source>
</reference>
<dbReference type="OrthoDB" id="5382582at2759"/>
<protein>
    <submittedName>
        <fullName evidence="3">Uncharacterized protein</fullName>
    </submittedName>
</protein>
<evidence type="ECO:0000256" key="2">
    <source>
        <dbReference type="SAM" id="SignalP"/>
    </source>
</evidence>
<gene>
    <name evidence="3" type="ORF">B9Z19DRAFT_1070353</name>
</gene>
<dbReference type="EMBL" id="NESQ01000001">
    <property type="protein sequence ID" value="PUU84439.1"/>
    <property type="molecule type" value="Genomic_DNA"/>
</dbReference>
<feature type="region of interest" description="Disordered" evidence="1">
    <location>
        <begin position="70"/>
        <end position="116"/>
    </location>
</feature>
<keyword evidence="4" id="KW-1185">Reference proteome</keyword>
<keyword evidence="2" id="KW-0732">Signal</keyword>
<organism evidence="3 4">
    <name type="scientific">Tuber borchii</name>
    <name type="common">White truffle</name>
    <dbReference type="NCBI Taxonomy" id="42251"/>
    <lineage>
        <taxon>Eukaryota</taxon>
        <taxon>Fungi</taxon>
        <taxon>Dikarya</taxon>
        <taxon>Ascomycota</taxon>
        <taxon>Pezizomycotina</taxon>
        <taxon>Pezizomycetes</taxon>
        <taxon>Pezizales</taxon>
        <taxon>Tuberaceae</taxon>
        <taxon>Tuber</taxon>
    </lineage>
</organism>
<accession>A0A2T7A9P1</accession>
<evidence type="ECO:0000313" key="4">
    <source>
        <dbReference type="Proteomes" id="UP000244722"/>
    </source>
</evidence>
<comment type="caution">
    <text evidence="3">The sequence shown here is derived from an EMBL/GenBank/DDBJ whole genome shotgun (WGS) entry which is preliminary data.</text>
</comment>
<dbReference type="AlphaFoldDB" id="A0A2T7A9P1"/>